<keyword evidence="7" id="KW-0812">Transmembrane</keyword>
<evidence type="ECO:0000313" key="9">
    <source>
        <dbReference type="EMBL" id="MFM9644692.1"/>
    </source>
</evidence>
<dbReference type="Pfam" id="PF00069">
    <property type="entry name" value="Pkinase"/>
    <property type="match status" value="1"/>
</dbReference>
<reference evidence="9 10" key="1">
    <citation type="submission" date="2024-12" db="EMBL/GenBank/DDBJ databases">
        <title>Forecasting of Potato common scab and diversities of Pathogenic streptomyces spp. in china.</title>
        <authorList>
            <person name="Handique U."/>
            <person name="Wu J."/>
        </authorList>
    </citation>
    <scope>NUCLEOTIDE SEQUENCE [LARGE SCALE GENOMIC DNA]</scope>
    <source>
        <strain evidence="9 10">ZRIMU1585</strain>
    </source>
</reference>
<evidence type="ECO:0000256" key="7">
    <source>
        <dbReference type="SAM" id="Phobius"/>
    </source>
</evidence>
<dbReference type="InterPro" id="IPR008271">
    <property type="entry name" value="Ser/Thr_kinase_AS"/>
</dbReference>
<keyword evidence="7" id="KW-1133">Transmembrane helix</keyword>
<proteinExistence type="predicted"/>
<dbReference type="Gene3D" id="1.10.510.10">
    <property type="entry name" value="Transferase(Phosphotransferase) domain 1"/>
    <property type="match status" value="1"/>
</dbReference>
<dbReference type="EMBL" id="JBJVNE010000001">
    <property type="protein sequence ID" value="MFM9644692.1"/>
    <property type="molecule type" value="Genomic_DNA"/>
</dbReference>
<dbReference type="PROSITE" id="PS00108">
    <property type="entry name" value="PROTEIN_KINASE_ST"/>
    <property type="match status" value="1"/>
</dbReference>
<feature type="region of interest" description="Disordered" evidence="6">
    <location>
        <begin position="780"/>
        <end position="864"/>
    </location>
</feature>
<evidence type="ECO:0000256" key="6">
    <source>
        <dbReference type="SAM" id="MobiDB-lite"/>
    </source>
</evidence>
<keyword evidence="2" id="KW-0808">Transferase</keyword>
<keyword evidence="4 9" id="KW-0418">Kinase</keyword>
<evidence type="ECO:0000256" key="3">
    <source>
        <dbReference type="ARBA" id="ARBA00022741"/>
    </source>
</evidence>
<evidence type="ECO:0000256" key="2">
    <source>
        <dbReference type="ARBA" id="ARBA00022679"/>
    </source>
</evidence>
<name>A0ABW9I970_STRGJ</name>
<dbReference type="SMART" id="SM00220">
    <property type="entry name" value="S_TKc"/>
    <property type="match status" value="1"/>
</dbReference>
<dbReference type="InterPro" id="IPR011009">
    <property type="entry name" value="Kinase-like_dom_sf"/>
</dbReference>
<evidence type="ECO:0000256" key="1">
    <source>
        <dbReference type="ARBA" id="ARBA00022527"/>
    </source>
</evidence>
<dbReference type="RefSeq" id="WP_369279035.1">
    <property type="nucleotide sequence ID" value="NZ_JBJVMW010000020.1"/>
</dbReference>
<feature type="region of interest" description="Disordered" evidence="6">
    <location>
        <begin position="1"/>
        <end position="43"/>
    </location>
</feature>
<feature type="compositionally biased region" description="Low complexity" evidence="6">
    <location>
        <begin position="840"/>
        <end position="858"/>
    </location>
</feature>
<dbReference type="PROSITE" id="PS50011">
    <property type="entry name" value="PROTEIN_KINASE_DOM"/>
    <property type="match status" value="1"/>
</dbReference>
<gene>
    <name evidence="9" type="ORF">ACKI1S_00885</name>
</gene>
<keyword evidence="5" id="KW-0067">ATP-binding</keyword>
<evidence type="ECO:0000313" key="10">
    <source>
        <dbReference type="Proteomes" id="UP001631993"/>
    </source>
</evidence>
<feature type="compositionally biased region" description="Gly residues" evidence="6">
    <location>
        <begin position="780"/>
        <end position="805"/>
    </location>
</feature>
<dbReference type="PANTHER" id="PTHR24351">
    <property type="entry name" value="RIBOSOMAL PROTEIN S6 KINASE"/>
    <property type="match status" value="1"/>
</dbReference>
<protein>
    <submittedName>
        <fullName evidence="9">Serine/threonine-protein kinase</fullName>
    </submittedName>
</protein>
<comment type="caution">
    <text evidence="9">The sequence shown here is derived from an EMBL/GenBank/DDBJ whole genome shotgun (WGS) entry which is preliminary data.</text>
</comment>
<keyword evidence="10" id="KW-1185">Reference proteome</keyword>
<feature type="region of interest" description="Disordered" evidence="6">
    <location>
        <begin position="324"/>
        <end position="355"/>
    </location>
</feature>
<sequence length="864" mass="92303">MTFPADPGGPGEDLVPPTLFEPETPSGGLPAPDPRGDPDTLPPTLATRFLARERLPRRGEQTVHRAGEEGRSAELRAAVFRVLDQRAAGPDTERVLKWFHPDAAPDDEVTGLLSEPLHDGLSYVLERGTADGAPFHVLPSHGSTDFATFLRDHGKLSSQEIQGLVGRLHGALTALHAAGVVHRDLKPSNLVLGDYARPAEGLVLIDFGISLVARSPREASGTWAATPRYASPQALLRKPIVRAADDWWSLGVLVAEAARGRHPVERHHEPASVMDAVQAGALDLDGINDGHVRLLCQGLLAHHPDDRWGSEQVAEWLAGRSPRAVPRLGPVPRTGDRTADHAAAAPGPAPEAPRFEHAGRVFTDPARLGEEFDADWPAMVRRLARGRERERLGLWLTEFRPERDPVRAEALDALLREGLRRRPDAGTLIDLIGWMAPQQEPGYRGIPLGLGDLPAFAGRAAAGDRQCVDVMAELHRHRLLDRLAARRGGEELAHVDRRWQDHHAQWDAAVTRLAGIPEVTDDRDGLRAATGTGAALTAELLHLAATPAQATRRLRADLERALRAMPAHVSWFARLAEDAREPVPLLLALRLHPLALAQAREIRRERERNRQLAATDAHSRHFRLVQRRLELPVMLGRAAGGALLLFFPHAFVVGLADVTGRAPQTTVLTAWLLSVPSLAALLAVECWTAWYIGARYHPDYSVMGQLTRRSLPVTGRITRRGWRGRLWAGLALVAVAGTVVGTFLLAVWIWPAATVLALLVSSVLRVRAWNARLAAVRGGGRPLTGAGSANGGGGDGNGRGGGGATVPGARQPLGSARLGTPSGAGTPADPGSASDPHPRAGSPAGTPSGSPAGSPSGSPSGGVA</sequence>
<feature type="domain" description="Protein kinase" evidence="8">
    <location>
        <begin position="49"/>
        <end position="317"/>
    </location>
</feature>
<feature type="transmembrane region" description="Helical" evidence="7">
    <location>
        <begin position="726"/>
        <end position="750"/>
    </location>
</feature>
<dbReference type="InterPro" id="IPR000719">
    <property type="entry name" value="Prot_kinase_dom"/>
</dbReference>
<evidence type="ECO:0000256" key="4">
    <source>
        <dbReference type="ARBA" id="ARBA00022777"/>
    </source>
</evidence>
<dbReference type="Proteomes" id="UP001631993">
    <property type="component" value="Unassembled WGS sequence"/>
</dbReference>
<accession>A0ABW9I970</accession>
<keyword evidence="1" id="KW-0723">Serine/threonine-protein kinase</keyword>
<organism evidence="9 10">
    <name type="scientific">Streptomyces galilaeus</name>
    <dbReference type="NCBI Taxonomy" id="33899"/>
    <lineage>
        <taxon>Bacteria</taxon>
        <taxon>Bacillati</taxon>
        <taxon>Actinomycetota</taxon>
        <taxon>Actinomycetes</taxon>
        <taxon>Kitasatosporales</taxon>
        <taxon>Streptomycetaceae</taxon>
        <taxon>Streptomyces</taxon>
    </lineage>
</organism>
<keyword evidence="7" id="KW-0472">Membrane</keyword>
<evidence type="ECO:0000256" key="5">
    <source>
        <dbReference type="ARBA" id="ARBA00022840"/>
    </source>
</evidence>
<feature type="transmembrane region" description="Helical" evidence="7">
    <location>
        <begin position="634"/>
        <end position="656"/>
    </location>
</feature>
<dbReference type="SUPFAM" id="SSF56112">
    <property type="entry name" value="Protein kinase-like (PK-like)"/>
    <property type="match status" value="1"/>
</dbReference>
<dbReference type="GO" id="GO:0016301">
    <property type="term" value="F:kinase activity"/>
    <property type="evidence" value="ECO:0007669"/>
    <property type="project" value="UniProtKB-KW"/>
</dbReference>
<evidence type="ECO:0000259" key="8">
    <source>
        <dbReference type="PROSITE" id="PS50011"/>
    </source>
</evidence>
<keyword evidence="3" id="KW-0547">Nucleotide-binding</keyword>